<comment type="caution">
    <text evidence="2">The sequence shown here is derived from an EMBL/GenBank/DDBJ whole genome shotgun (WGS) entry which is preliminary data.</text>
</comment>
<dbReference type="Pfam" id="PF01636">
    <property type="entry name" value="APH"/>
    <property type="match status" value="1"/>
</dbReference>
<dbReference type="EMBL" id="BSUN01000001">
    <property type="protein sequence ID" value="GMA34910.1"/>
    <property type="molecule type" value="Genomic_DNA"/>
</dbReference>
<accession>A0ABQ6IB07</accession>
<sequence>MSGRPGGAGVLHPLTDGTYNAAYQVSLGAGRMAVAKVAPPDDAAILTYERGLMAAEVEFYRRAGGHLPGPTVLGVDFSRRFIDRDLLIMSCLQGEPLTRVGRSLDRTERSRVRTALGAVVAGLGRVTGVKFGYDRPGDALSADTWSAALSLMVEAVLQDGDTYGVHLPAPRRSCRT</sequence>
<organism evidence="2 3">
    <name type="scientific">Demequina litorisediminis</name>
    <dbReference type="NCBI Taxonomy" id="1849022"/>
    <lineage>
        <taxon>Bacteria</taxon>
        <taxon>Bacillati</taxon>
        <taxon>Actinomycetota</taxon>
        <taxon>Actinomycetes</taxon>
        <taxon>Micrococcales</taxon>
        <taxon>Demequinaceae</taxon>
        <taxon>Demequina</taxon>
    </lineage>
</organism>
<protein>
    <recommendedName>
        <fullName evidence="1">Aminoglycoside phosphotransferase domain-containing protein</fullName>
    </recommendedName>
</protein>
<dbReference type="InterPro" id="IPR011009">
    <property type="entry name" value="Kinase-like_dom_sf"/>
</dbReference>
<proteinExistence type="predicted"/>
<gene>
    <name evidence="2" type="ORF">GCM10025876_11140</name>
</gene>
<feature type="domain" description="Aminoglycoside phosphotransferase" evidence="1">
    <location>
        <begin position="12"/>
        <end position="137"/>
    </location>
</feature>
<reference evidence="3" key="1">
    <citation type="journal article" date="2019" name="Int. J. Syst. Evol. Microbiol.">
        <title>The Global Catalogue of Microorganisms (GCM) 10K type strain sequencing project: providing services to taxonomists for standard genome sequencing and annotation.</title>
        <authorList>
            <consortium name="The Broad Institute Genomics Platform"/>
            <consortium name="The Broad Institute Genome Sequencing Center for Infectious Disease"/>
            <person name="Wu L."/>
            <person name="Ma J."/>
        </authorList>
    </citation>
    <scope>NUCLEOTIDE SEQUENCE [LARGE SCALE GENOMIC DNA]</scope>
    <source>
        <strain evidence="3">NBRC 112299</strain>
    </source>
</reference>
<keyword evidence="3" id="KW-1185">Reference proteome</keyword>
<name>A0ABQ6IB07_9MICO</name>
<dbReference type="RefSeq" id="WP_284327669.1">
    <property type="nucleotide sequence ID" value="NZ_BSUN01000001.1"/>
</dbReference>
<dbReference type="InterPro" id="IPR002575">
    <property type="entry name" value="Aminoglycoside_PTrfase"/>
</dbReference>
<dbReference type="SUPFAM" id="SSF56112">
    <property type="entry name" value="Protein kinase-like (PK-like)"/>
    <property type="match status" value="1"/>
</dbReference>
<evidence type="ECO:0000259" key="1">
    <source>
        <dbReference type="Pfam" id="PF01636"/>
    </source>
</evidence>
<evidence type="ECO:0000313" key="2">
    <source>
        <dbReference type="EMBL" id="GMA34910.1"/>
    </source>
</evidence>
<evidence type="ECO:0000313" key="3">
    <source>
        <dbReference type="Proteomes" id="UP001157125"/>
    </source>
</evidence>
<dbReference type="Proteomes" id="UP001157125">
    <property type="component" value="Unassembled WGS sequence"/>
</dbReference>